<evidence type="ECO:0000256" key="1">
    <source>
        <dbReference type="SAM" id="MobiDB-lite"/>
    </source>
</evidence>
<dbReference type="HOGENOM" id="CLU_1962081_0_0_1"/>
<gene>
    <name evidence="2" type="ORF">LOTGIDRAFT_175001</name>
</gene>
<dbReference type="GeneID" id="20242966"/>
<organism evidence="2 3">
    <name type="scientific">Lottia gigantea</name>
    <name type="common">Giant owl limpet</name>
    <dbReference type="NCBI Taxonomy" id="225164"/>
    <lineage>
        <taxon>Eukaryota</taxon>
        <taxon>Metazoa</taxon>
        <taxon>Spiralia</taxon>
        <taxon>Lophotrochozoa</taxon>
        <taxon>Mollusca</taxon>
        <taxon>Gastropoda</taxon>
        <taxon>Patellogastropoda</taxon>
        <taxon>Lottioidea</taxon>
        <taxon>Lottiidae</taxon>
        <taxon>Lottia</taxon>
    </lineage>
</organism>
<proteinExistence type="predicted"/>
<dbReference type="AlphaFoldDB" id="V4AMI8"/>
<dbReference type="RefSeq" id="XP_009053343.1">
    <property type="nucleotide sequence ID" value="XM_009055095.1"/>
</dbReference>
<dbReference type="CTD" id="20242966"/>
<feature type="compositionally biased region" description="Basic and acidic residues" evidence="1">
    <location>
        <begin position="118"/>
        <end position="128"/>
    </location>
</feature>
<dbReference type="Proteomes" id="UP000030746">
    <property type="component" value="Unassembled WGS sequence"/>
</dbReference>
<protein>
    <submittedName>
        <fullName evidence="2">Uncharacterized protein</fullName>
    </submittedName>
</protein>
<name>V4AMI8_LOTGI</name>
<dbReference type="KEGG" id="lgi:LOTGIDRAFT_175001"/>
<keyword evidence="3" id="KW-1185">Reference proteome</keyword>
<accession>V4AMI8</accession>
<sequence length="128" mass="14468">MIETGEILGLEIPDPLADIDNLTLNALPEVPSNQSDNTEILRLLQNMSTQFVTLSTQMAQVQRRMDIMEDKSRPSVDLPVLPTLTGKLTTPNQVSKYFEGYAKRREKRAWASRASNARRVETDKINSH</sequence>
<reference evidence="2 3" key="1">
    <citation type="journal article" date="2013" name="Nature">
        <title>Insights into bilaterian evolution from three spiralian genomes.</title>
        <authorList>
            <person name="Simakov O."/>
            <person name="Marletaz F."/>
            <person name="Cho S.J."/>
            <person name="Edsinger-Gonzales E."/>
            <person name="Havlak P."/>
            <person name="Hellsten U."/>
            <person name="Kuo D.H."/>
            <person name="Larsson T."/>
            <person name="Lv J."/>
            <person name="Arendt D."/>
            <person name="Savage R."/>
            <person name="Osoegawa K."/>
            <person name="de Jong P."/>
            <person name="Grimwood J."/>
            <person name="Chapman J.A."/>
            <person name="Shapiro H."/>
            <person name="Aerts A."/>
            <person name="Otillar R.P."/>
            <person name="Terry A.Y."/>
            <person name="Boore J.L."/>
            <person name="Grigoriev I.V."/>
            <person name="Lindberg D.R."/>
            <person name="Seaver E.C."/>
            <person name="Weisblat D.A."/>
            <person name="Putnam N.H."/>
            <person name="Rokhsar D.S."/>
        </authorList>
    </citation>
    <scope>NUCLEOTIDE SEQUENCE [LARGE SCALE GENOMIC DNA]</scope>
</reference>
<dbReference type="EMBL" id="KB201555">
    <property type="protein sequence ID" value="ESO95980.1"/>
    <property type="molecule type" value="Genomic_DNA"/>
</dbReference>
<feature type="region of interest" description="Disordered" evidence="1">
    <location>
        <begin position="109"/>
        <end position="128"/>
    </location>
</feature>
<evidence type="ECO:0000313" key="3">
    <source>
        <dbReference type="Proteomes" id="UP000030746"/>
    </source>
</evidence>
<evidence type="ECO:0000313" key="2">
    <source>
        <dbReference type="EMBL" id="ESO95980.1"/>
    </source>
</evidence>